<evidence type="ECO:0000313" key="2">
    <source>
        <dbReference type="Proteomes" id="UP000183376"/>
    </source>
</evidence>
<proteinExistence type="predicted"/>
<evidence type="ECO:0000313" key="1">
    <source>
        <dbReference type="EMBL" id="SDN58531.1"/>
    </source>
</evidence>
<dbReference type="Proteomes" id="UP000183376">
    <property type="component" value="Chromosome I"/>
</dbReference>
<dbReference type="EMBL" id="LT629701">
    <property type="protein sequence ID" value="SDN58531.1"/>
    <property type="molecule type" value="Genomic_DNA"/>
</dbReference>
<protein>
    <submittedName>
        <fullName evidence="1">Uncharacterized protein</fullName>
    </submittedName>
</protein>
<dbReference type="AlphaFoldDB" id="A0A1H0CL77"/>
<accession>A0A1H0CL77</accession>
<sequence>MAPDSKDCACDSLVPVVEKPHEAIRIRKHGQVQRAESAYVCVEVEGFGNDAYAKALAVLELVPVALDGSCGKPLLILVAQEDIGLPYFLDAVAQARLGHDSFSGDRNPRAKPEWVALPVR</sequence>
<organism evidence="1 2">
    <name type="scientific">Allokutzneria albata</name>
    <name type="common">Kibdelosporangium albatum</name>
    <dbReference type="NCBI Taxonomy" id="211114"/>
    <lineage>
        <taxon>Bacteria</taxon>
        <taxon>Bacillati</taxon>
        <taxon>Actinomycetota</taxon>
        <taxon>Actinomycetes</taxon>
        <taxon>Pseudonocardiales</taxon>
        <taxon>Pseudonocardiaceae</taxon>
        <taxon>Allokutzneria</taxon>
    </lineage>
</organism>
<gene>
    <name evidence="1" type="ORF">SAMN04489726_7289</name>
</gene>
<name>A0A1H0CL77_ALLAB</name>
<reference evidence="1 2" key="1">
    <citation type="submission" date="2016-10" db="EMBL/GenBank/DDBJ databases">
        <authorList>
            <person name="de Groot N.N."/>
        </authorList>
    </citation>
    <scope>NUCLEOTIDE SEQUENCE [LARGE SCALE GENOMIC DNA]</scope>
    <source>
        <strain evidence="1 2">DSM 44149</strain>
    </source>
</reference>
<keyword evidence="2" id="KW-1185">Reference proteome</keyword>